<protein>
    <submittedName>
        <fullName evidence="3">SDR family NAD(P)-dependent oxidoreductase</fullName>
    </submittedName>
</protein>
<gene>
    <name evidence="3" type="ORF">HT102_05215</name>
</gene>
<evidence type="ECO:0000313" key="3">
    <source>
        <dbReference type="EMBL" id="MBD8505882.1"/>
    </source>
</evidence>
<comment type="caution">
    <text evidence="3">The sequence shown here is derived from an EMBL/GenBank/DDBJ whole genome shotgun (WGS) entry which is preliminary data.</text>
</comment>
<proteinExistence type="inferred from homology"/>
<evidence type="ECO:0000256" key="1">
    <source>
        <dbReference type="ARBA" id="ARBA00023002"/>
    </source>
</evidence>
<dbReference type="InterPro" id="IPR002347">
    <property type="entry name" value="SDR_fam"/>
</dbReference>
<dbReference type="RefSeq" id="WP_192038333.1">
    <property type="nucleotide sequence ID" value="NZ_JACYWE010000002.1"/>
</dbReference>
<dbReference type="Proteomes" id="UP000642993">
    <property type="component" value="Unassembled WGS sequence"/>
</dbReference>
<dbReference type="PRINTS" id="PR00080">
    <property type="entry name" value="SDRFAMILY"/>
</dbReference>
<reference evidence="3" key="1">
    <citation type="submission" date="2020-09" db="EMBL/GenBank/DDBJ databases">
        <title>Hoyosella lacisalsi sp. nov., a halotolerant actinobacterium isolated from soil of Lake Gudzhirganskoe.</title>
        <authorList>
            <person name="Yang Q."/>
            <person name="Guo P.Y."/>
            <person name="Liu S.W."/>
            <person name="Li F.N."/>
            <person name="Sun C.H."/>
        </authorList>
    </citation>
    <scope>NUCLEOTIDE SEQUENCE</scope>
    <source>
        <strain evidence="3">G463</strain>
    </source>
</reference>
<dbReference type="GO" id="GO:0016491">
    <property type="term" value="F:oxidoreductase activity"/>
    <property type="evidence" value="ECO:0007669"/>
    <property type="project" value="UniProtKB-KW"/>
</dbReference>
<dbReference type="InterPro" id="IPR036291">
    <property type="entry name" value="NAD(P)-bd_dom_sf"/>
</dbReference>
<keyword evidence="1" id="KW-0560">Oxidoreductase</keyword>
<keyword evidence="4" id="KW-1185">Reference proteome</keyword>
<comment type="similarity">
    <text evidence="2">Belongs to the short-chain dehydrogenases/reductases (SDR) family.</text>
</comment>
<dbReference type="PRINTS" id="PR00081">
    <property type="entry name" value="GDHRDH"/>
</dbReference>
<dbReference type="PANTHER" id="PTHR43157:SF31">
    <property type="entry name" value="PHOSPHATIDYLINOSITOL-GLYCAN BIOSYNTHESIS CLASS F PROTEIN"/>
    <property type="match status" value="1"/>
</dbReference>
<dbReference type="SUPFAM" id="SSF51735">
    <property type="entry name" value="NAD(P)-binding Rossmann-fold domains"/>
    <property type="match status" value="1"/>
</dbReference>
<dbReference type="PANTHER" id="PTHR43157">
    <property type="entry name" value="PHOSPHATIDYLINOSITOL-GLYCAN BIOSYNTHESIS CLASS F PROTEIN-RELATED"/>
    <property type="match status" value="1"/>
</dbReference>
<evidence type="ECO:0000256" key="2">
    <source>
        <dbReference type="RuleBase" id="RU000363"/>
    </source>
</evidence>
<dbReference type="NCBIfam" id="NF004846">
    <property type="entry name" value="PRK06197.1"/>
    <property type="match status" value="1"/>
</dbReference>
<dbReference type="AlphaFoldDB" id="A0A927PLY9"/>
<accession>A0A927PLY9</accession>
<dbReference type="Pfam" id="PF00106">
    <property type="entry name" value="adh_short"/>
    <property type="match status" value="1"/>
</dbReference>
<dbReference type="Gene3D" id="3.40.50.720">
    <property type="entry name" value="NAD(P)-binding Rossmann-like Domain"/>
    <property type="match status" value="1"/>
</dbReference>
<evidence type="ECO:0000313" key="4">
    <source>
        <dbReference type="Proteomes" id="UP000642993"/>
    </source>
</evidence>
<dbReference type="EMBL" id="JACYWE010000002">
    <property type="protein sequence ID" value="MBD8505882.1"/>
    <property type="molecule type" value="Genomic_DNA"/>
</dbReference>
<sequence length="327" mass="34740">MAANQTQAPRSGDSLEPLAVAEFTPADLPDLTGRTIVVTGGDGGLGKETSSALAHAGASVIIACRNLDRARAALDDISASATAAKPVLVHLDLADLESVRACSEEIAEHTSSVDVLINNAGVMAVPYRTTKDGFESQIGINHLGPFALTGRLLPLLLTAPEPRVVTLSSLMHQQAKLDIDDLDYQRRKYFRINAYTQSKLANMLFTRALASRFEMAGSQARSVAAHPGAAATDLFEPIVPTLGLRRMMRQVVALTAKSAEEGAYSTLYAAAMPDVRNDDYLGPAGFGGVRGPVRRCPRSAQAVDPVLAEALWERSVKLTGVAYTEIA</sequence>
<organism evidence="3 4">
    <name type="scientific">Lolliginicoccus lacisalsi</name>
    <dbReference type="NCBI Taxonomy" id="2742202"/>
    <lineage>
        <taxon>Bacteria</taxon>
        <taxon>Bacillati</taxon>
        <taxon>Actinomycetota</taxon>
        <taxon>Actinomycetes</taxon>
        <taxon>Mycobacteriales</taxon>
        <taxon>Hoyosellaceae</taxon>
        <taxon>Lolliginicoccus</taxon>
    </lineage>
</organism>
<name>A0A927PLY9_9ACTN</name>